<dbReference type="SMART" id="SM00893">
    <property type="entry name" value="ETF"/>
    <property type="match status" value="1"/>
</dbReference>
<dbReference type="Gene3D" id="3.40.50.620">
    <property type="entry name" value="HUPs"/>
    <property type="match status" value="1"/>
</dbReference>
<dbReference type="InterPro" id="IPR033947">
    <property type="entry name" value="ETF_alpha_N"/>
</dbReference>
<dbReference type="InterPro" id="IPR001308">
    <property type="entry name" value="ETF_a/FixB"/>
</dbReference>
<comment type="similarity">
    <text evidence="1">Belongs to the ETF alpha-subunit/FixB family.</text>
</comment>
<dbReference type="PANTHER" id="PTHR43153:SF1">
    <property type="entry name" value="ELECTRON TRANSFER FLAVOPROTEIN SUBUNIT ALPHA, MITOCHONDRIAL"/>
    <property type="match status" value="1"/>
</dbReference>
<comment type="caution">
    <text evidence="4">The sequence shown here is derived from an EMBL/GenBank/DDBJ whole genome shotgun (WGS) entry which is preliminary data.</text>
</comment>
<dbReference type="Pfam" id="PF01012">
    <property type="entry name" value="ETF"/>
    <property type="match status" value="1"/>
</dbReference>
<accession>A0ABR7G532</accession>
<evidence type="ECO:0000259" key="3">
    <source>
        <dbReference type="SMART" id="SM00893"/>
    </source>
</evidence>
<keyword evidence="2" id="KW-0285">Flavoprotein</keyword>
<dbReference type="CDD" id="cd01715">
    <property type="entry name" value="ETF_alpha"/>
    <property type="match status" value="1"/>
</dbReference>
<evidence type="ECO:0000313" key="5">
    <source>
        <dbReference type="Proteomes" id="UP000631576"/>
    </source>
</evidence>
<dbReference type="EMBL" id="JACOPE010000001">
    <property type="protein sequence ID" value="MBC5682550.1"/>
    <property type="molecule type" value="Genomic_DNA"/>
</dbReference>
<feature type="domain" description="Electron transfer flavoprotein alpha/beta-subunit N-terminal" evidence="3">
    <location>
        <begin position="74"/>
        <end position="260"/>
    </location>
</feature>
<proteinExistence type="inferred from homology"/>
<dbReference type="InterPro" id="IPR014731">
    <property type="entry name" value="ETF_asu_C"/>
</dbReference>
<name>A0ABR7G532_9FIRM</name>
<dbReference type="SUPFAM" id="SSF52467">
    <property type="entry name" value="DHS-like NAD/FAD-binding domain"/>
    <property type="match status" value="1"/>
</dbReference>
<dbReference type="PANTHER" id="PTHR43153">
    <property type="entry name" value="ELECTRON TRANSFER FLAVOPROTEIN ALPHA"/>
    <property type="match status" value="1"/>
</dbReference>
<evidence type="ECO:0000256" key="1">
    <source>
        <dbReference type="ARBA" id="ARBA00005817"/>
    </source>
</evidence>
<dbReference type="InterPro" id="IPR014730">
    <property type="entry name" value="ETF_a/b_N"/>
</dbReference>
<dbReference type="Gene3D" id="3.40.50.1220">
    <property type="entry name" value="TPP-binding domain"/>
    <property type="match status" value="1"/>
</dbReference>
<gene>
    <name evidence="4" type="ORF">H8S40_02975</name>
</gene>
<protein>
    <submittedName>
        <fullName evidence="4">Electron transfer flavoprotein subunit alpha/FixB family protein</fullName>
    </submittedName>
</protein>
<organism evidence="4 5">
    <name type="scientific">Ruminococcus hominis</name>
    <dbReference type="NCBI Taxonomy" id="2763065"/>
    <lineage>
        <taxon>Bacteria</taxon>
        <taxon>Bacillati</taxon>
        <taxon>Bacillota</taxon>
        <taxon>Clostridia</taxon>
        <taxon>Eubacteriales</taxon>
        <taxon>Oscillospiraceae</taxon>
        <taxon>Ruminococcus</taxon>
    </lineage>
</organism>
<dbReference type="InterPro" id="IPR014729">
    <property type="entry name" value="Rossmann-like_a/b/a_fold"/>
</dbReference>
<dbReference type="RefSeq" id="WP_118724959.1">
    <property type="nucleotide sequence ID" value="NZ_JACOPE010000001.1"/>
</dbReference>
<dbReference type="Proteomes" id="UP000631576">
    <property type="component" value="Unassembled WGS sequence"/>
</dbReference>
<dbReference type="SUPFAM" id="SSF52402">
    <property type="entry name" value="Adenine nucleotide alpha hydrolases-like"/>
    <property type="match status" value="1"/>
</dbReference>
<sequence length="397" mass="43728">MGFLKVHQESVTPEIAEKMCEICPFHAISYNEGKLEIGAGCKMCKLCVKNGVSGVVTYEEEEVEEIDKSLWNGIAVFAEWEDGKIHPVVYELLGKARELAKVNAHPVYALLVGCGLEDATEELRHYGVDCVYCYDAELLQEYQVDSYANVVGDFVEKVHPSVMMFGATVKGRSLAPRAAARFHTGLTADCTVLEMKDNTDLVQIRPAFGGNIMAQIITPNSRPQFCTVRYKVFSAPKRTDEVSGHIEKMVLTEEKMQSKVQLEKKIEKPKTIDIAEADVIVAVGRGLQSQNDLTLVQEFADKLGAQMACTRPLIEAGWFDPKRQIGLSGRTVKPKLIITIGISGSVQFVAGMKGAECIVAINQDKNASIFDVAHYCFVGDLYEILPQLLAQLKGGTK</sequence>
<dbReference type="PIRSF" id="PIRSF000089">
    <property type="entry name" value="Electra_flavoP_a"/>
    <property type="match status" value="1"/>
</dbReference>
<reference evidence="4 5" key="1">
    <citation type="submission" date="2020-08" db="EMBL/GenBank/DDBJ databases">
        <title>Genome public.</title>
        <authorList>
            <person name="Liu C."/>
            <person name="Sun Q."/>
        </authorList>
    </citation>
    <scope>NUCLEOTIDE SEQUENCE [LARGE SCALE GENOMIC DNA]</scope>
    <source>
        <strain evidence="4 5">NSJ-13</strain>
    </source>
</reference>
<dbReference type="Pfam" id="PF00766">
    <property type="entry name" value="ETF_alpha"/>
    <property type="match status" value="1"/>
</dbReference>
<keyword evidence="5" id="KW-1185">Reference proteome</keyword>
<evidence type="ECO:0000313" key="4">
    <source>
        <dbReference type="EMBL" id="MBC5682550.1"/>
    </source>
</evidence>
<evidence type="ECO:0000256" key="2">
    <source>
        <dbReference type="ARBA" id="ARBA00022630"/>
    </source>
</evidence>
<dbReference type="InterPro" id="IPR029035">
    <property type="entry name" value="DHS-like_NAD/FAD-binding_dom"/>
</dbReference>